<organism evidence="2 3">
    <name type="scientific">Algoriphagus zhangzhouensis</name>
    <dbReference type="NCBI Taxonomy" id="1073327"/>
    <lineage>
        <taxon>Bacteria</taxon>
        <taxon>Pseudomonadati</taxon>
        <taxon>Bacteroidota</taxon>
        <taxon>Cytophagia</taxon>
        <taxon>Cytophagales</taxon>
        <taxon>Cyclobacteriaceae</taxon>
        <taxon>Algoriphagus</taxon>
    </lineage>
</organism>
<keyword evidence="3" id="KW-1185">Reference proteome</keyword>
<accession>A0A1M7Z3W6</accession>
<evidence type="ECO:0000313" key="3">
    <source>
        <dbReference type="Proteomes" id="UP000184609"/>
    </source>
</evidence>
<keyword evidence="1" id="KW-0472">Membrane</keyword>
<evidence type="ECO:0000313" key="2">
    <source>
        <dbReference type="EMBL" id="SHO59470.1"/>
    </source>
</evidence>
<sequence>MGYIPLFLTVGGACLLFFLTVKNSLQKKLNLQKELTAQLTMAFPEMGITGFENLDTESIFENLKASGQKKSKVEEALKLLRQLKINRLQYNQLIKKAPYNWVAKMSGFQEI</sequence>
<dbReference type="OrthoDB" id="840017at2"/>
<protein>
    <submittedName>
        <fullName evidence="2">Uncharacterized protein</fullName>
    </submittedName>
</protein>
<dbReference type="Proteomes" id="UP000184609">
    <property type="component" value="Unassembled WGS sequence"/>
</dbReference>
<name>A0A1M7Z3W6_9BACT</name>
<keyword evidence="1" id="KW-1133">Transmembrane helix</keyword>
<gene>
    <name evidence="2" type="ORF">SAMN04488108_0106</name>
</gene>
<reference evidence="3" key="1">
    <citation type="submission" date="2016-12" db="EMBL/GenBank/DDBJ databases">
        <authorList>
            <person name="Varghese N."/>
            <person name="Submissions S."/>
        </authorList>
    </citation>
    <scope>NUCLEOTIDE SEQUENCE [LARGE SCALE GENOMIC DNA]</scope>
    <source>
        <strain evidence="3">DSM 25035</strain>
    </source>
</reference>
<dbReference type="RefSeq" id="WP_073569804.1">
    <property type="nucleotide sequence ID" value="NZ_FRXN01000001.1"/>
</dbReference>
<feature type="transmembrane region" description="Helical" evidence="1">
    <location>
        <begin position="6"/>
        <end position="25"/>
    </location>
</feature>
<dbReference type="STRING" id="1073327.SAMN04488108_0106"/>
<dbReference type="EMBL" id="FRXN01000001">
    <property type="protein sequence ID" value="SHO59470.1"/>
    <property type="molecule type" value="Genomic_DNA"/>
</dbReference>
<evidence type="ECO:0000256" key="1">
    <source>
        <dbReference type="SAM" id="Phobius"/>
    </source>
</evidence>
<keyword evidence="1" id="KW-0812">Transmembrane</keyword>
<proteinExistence type="predicted"/>
<dbReference type="AlphaFoldDB" id="A0A1M7Z3W6"/>